<reference evidence="3" key="1">
    <citation type="journal article" date="2014" name="Int. J. Syst. Evol. Microbiol.">
        <title>Complete genome sequence of Corynebacterium casei LMG S-19264T (=DSM 44701T), isolated from a smear-ripened cheese.</title>
        <authorList>
            <consortium name="US DOE Joint Genome Institute (JGI-PGF)"/>
            <person name="Walter F."/>
            <person name="Albersmeier A."/>
            <person name="Kalinowski J."/>
            <person name="Ruckert C."/>
        </authorList>
    </citation>
    <scope>NUCLEOTIDE SEQUENCE</scope>
    <source>
        <strain evidence="3">CGMCC 1.15493</strain>
    </source>
</reference>
<keyword evidence="4" id="KW-1185">Reference proteome</keyword>
<sequence>MSGTTGGGKPYRRAGPPARPQRSLPIIEAALLTASIAACFALTAGILG</sequence>
<proteinExistence type="predicted"/>
<reference evidence="3" key="2">
    <citation type="submission" date="2020-09" db="EMBL/GenBank/DDBJ databases">
        <authorList>
            <person name="Sun Q."/>
            <person name="Zhou Y."/>
        </authorList>
    </citation>
    <scope>NUCLEOTIDE SEQUENCE</scope>
    <source>
        <strain evidence="3">CGMCC 1.15493</strain>
    </source>
</reference>
<evidence type="ECO:0000313" key="4">
    <source>
        <dbReference type="Proteomes" id="UP000613160"/>
    </source>
</evidence>
<protein>
    <submittedName>
        <fullName evidence="3">Uncharacterized protein</fullName>
    </submittedName>
</protein>
<dbReference type="AlphaFoldDB" id="A0A916YF75"/>
<feature type="transmembrane region" description="Helical" evidence="2">
    <location>
        <begin position="26"/>
        <end position="47"/>
    </location>
</feature>
<comment type="caution">
    <text evidence="3">The sequence shown here is derived from an EMBL/GenBank/DDBJ whole genome shotgun (WGS) entry which is preliminary data.</text>
</comment>
<dbReference type="RefSeq" id="WP_188855123.1">
    <property type="nucleotide sequence ID" value="NZ_BMJJ01000017.1"/>
</dbReference>
<evidence type="ECO:0000256" key="1">
    <source>
        <dbReference type="SAM" id="MobiDB-lite"/>
    </source>
</evidence>
<dbReference type="Proteomes" id="UP000613160">
    <property type="component" value="Unassembled WGS sequence"/>
</dbReference>
<evidence type="ECO:0000256" key="2">
    <source>
        <dbReference type="SAM" id="Phobius"/>
    </source>
</evidence>
<dbReference type="EMBL" id="BMJJ01000017">
    <property type="protein sequence ID" value="GGD40953.1"/>
    <property type="molecule type" value="Genomic_DNA"/>
</dbReference>
<keyword evidence="2" id="KW-1133">Transmembrane helix</keyword>
<keyword evidence="2" id="KW-0472">Membrane</keyword>
<gene>
    <name evidence="3" type="ORF">GCM10011335_49630</name>
</gene>
<feature type="region of interest" description="Disordered" evidence="1">
    <location>
        <begin position="1"/>
        <end position="20"/>
    </location>
</feature>
<organism evidence="3 4">
    <name type="scientific">Aureimonas glaciei</name>
    <dbReference type="NCBI Taxonomy" id="1776957"/>
    <lineage>
        <taxon>Bacteria</taxon>
        <taxon>Pseudomonadati</taxon>
        <taxon>Pseudomonadota</taxon>
        <taxon>Alphaproteobacteria</taxon>
        <taxon>Hyphomicrobiales</taxon>
        <taxon>Aurantimonadaceae</taxon>
        <taxon>Aureimonas</taxon>
    </lineage>
</organism>
<keyword evidence="2" id="KW-0812">Transmembrane</keyword>
<accession>A0A916YF75</accession>
<name>A0A916YF75_9HYPH</name>
<evidence type="ECO:0000313" key="3">
    <source>
        <dbReference type="EMBL" id="GGD40953.1"/>
    </source>
</evidence>